<proteinExistence type="predicted"/>
<evidence type="ECO:0000313" key="2">
    <source>
        <dbReference type="Proteomes" id="UP001428341"/>
    </source>
</evidence>
<dbReference type="EMBL" id="JBCGBO010000025">
    <property type="protein sequence ID" value="KAK9176812.1"/>
    <property type="molecule type" value="Genomic_DNA"/>
</dbReference>
<evidence type="ECO:0000313" key="1">
    <source>
        <dbReference type="EMBL" id="KAK9176812.1"/>
    </source>
</evidence>
<sequence>MEQHRRRWRNNNDGHGEGFFGADKVSASVDSPNAACSKDVVIVPEKGVTARIFIPSAAIKTNQKLPLLLSRRRLIHGLTILFHLMKTWAALKWVASHFKISAHGYETGQNTRANFTCVFTRGFNDVRIKPAADSGLRSLRCPRVLVCVTEKDNWRDGIV</sequence>
<name>A0AAP0LK51_9ROSI</name>
<accession>A0AAP0LK51</accession>
<organism evidence="1 2">
    <name type="scientific">Citrus x changshan-huyou</name>
    <dbReference type="NCBI Taxonomy" id="2935761"/>
    <lineage>
        <taxon>Eukaryota</taxon>
        <taxon>Viridiplantae</taxon>
        <taxon>Streptophyta</taxon>
        <taxon>Embryophyta</taxon>
        <taxon>Tracheophyta</taxon>
        <taxon>Spermatophyta</taxon>
        <taxon>Magnoliopsida</taxon>
        <taxon>eudicotyledons</taxon>
        <taxon>Gunneridae</taxon>
        <taxon>Pentapetalae</taxon>
        <taxon>rosids</taxon>
        <taxon>malvids</taxon>
        <taxon>Sapindales</taxon>
        <taxon>Rutaceae</taxon>
        <taxon>Aurantioideae</taxon>
        <taxon>Citrus</taxon>
    </lineage>
</organism>
<gene>
    <name evidence="1" type="ORF">WN944_028831</name>
</gene>
<keyword evidence="2" id="KW-1185">Reference proteome</keyword>
<dbReference type="AlphaFoldDB" id="A0AAP0LK51"/>
<protein>
    <submittedName>
        <fullName evidence="1">Uncharacterized protein</fullName>
    </submittedName>
</protein>
<comment type="caution">
    <text evidence="1">The sequence shown here is derived from an EMBL/GenBank/DDBJ whole genome shotgun (WGS) entry which is preliminary data.</text>
</comment>
<dbReference type="Proteomes" id="UP001428341">
    <property type="component" value="Unassembled WGS sequence"/>
</dbReference>
<reference evidence="1 2" key="1">
    <citation type="submission" date="2024-05" db="EMBL/GenBank/DDBJ databases">
        <title>Haplotype-resolved chromosome-level genome assembly of Huyou (Citrus changshanensis).</title>
        <authorList>
            <person name="Miao C."/>
            <person name="Chen W."/>
            <person name="Wu Y."/>
            <person name="Wang L."/>
            <person name="Zhao S."/>
            <person name="Grierson D."/>
            <person name="Xu C."/>
            <person name="Chen K."/>
        </authorList>
    </citation>
    <scope>NUCLEOTIDE SEQUENCE [LARGE SCALE GENOMIC DNA]</scope>
    <source>
        <strain evidence="1">01-14</strain>
        <tissue evidence="1">Leaf</tissue>
    </source>
</reference>